<keyword evidence="1" id="KW-0732">Signal</keyword>
<dbReference type="Proteomes" id="UP000277580">
    <property type="component" value="Unassembled WGS sequence"/>
</dbReference>
<gene>
    <name evidence="2" type="ORF">P167DRAFT_549510</name>
</gene>
<name>A0A3N4KB48_9PEZI</name>
<feature type="signal peptide" evidence="1">
    <location>
        <begin position="1"/>
        <end position="23"/>
    </location>
</feature>
<dbReference type="OrthoDB" id="5357588at2759"/>
<dbReference type="InParanoid" id="A0A3N4KB48"/>
<evidence type="ECO:0000313" key="3">
    <source>
        <dbReference type="Proteomes" id="UP000277580"/>
    </source>
</evidence>
<evidence type="ECO:0000256" key="1">
    <source>
        <dbReference type="SAM" id="SignalP"/>
    </source>
</evidence>
<protein>
    <submittedName>
        <fullName evidence="2">Uncharacterized protein</fullName>
    </submittedName>
</protein>
<keyword evidence="3" id="KW-1185">Reference proteome</keyword>
<organism evidence="2 3">
    <name type="scientific">Morchella conica CCBAS932</name>
    <dbReference type="NCBI Taxonomy" id="1392247"/>
    <lineage>
        <taxon>Eukaryota</taxon>
        <taxon>Fungi</taxon>
        <taxon>Dikarya</taxon>
        <taxon>Ascomycota</taxon>
        <taxon>Pezizomycotina</taxon>
        <taxon>Pezizomycetes</taxon>
        <taxon>Pezizales</taxon>
        <taxon>Morchellaceae</taxon>
        <taxon>Morchella</taxon>
    </lineage>
</organism>
<sequence length="218" mass="24024">MRTYTTLPLLFFFSAIMIGSATSKAIVPRQLPEDEALEAEIAKLHNITRISKLPPATIYTFEHQFLNPTTGETETIVLHPTAGELLAGFDTPTLAANKKRAEPEFGVVCETSRGSPDAFDVVKAMVTMNSQEREFCCQWQPFGSRCHTMETHKTGAVGICGPFMRCVPCLHTIDFILIMVDKCRAKFPGGKTLVGGKFNLGRYGEAPPYGGYLLAYHT</sequence>
<proteinExistence type="predicted"/>
<evidence type="ECO:0000313" key="2">
    <source>
        <dbReference type="EMBL" id="RPB07730.1"/>
    </source>
</evidence>
<reference evidence="2 3" key="1">
    <citation type="journal article" date="2018" name="Nat. Ecol. Evol.">
        <title>Pezizomycetes genomes reveal the molecular basis of ectomycorrhizal truffle lifestyle.</title>
        <authorList>
            <person name="Murat C."/>
            <person name="Payen T."/>
            <person name="Noel B."/>
            <person name="Kuo A."/>
            <person name="Morin E."/>
            <person name="Chen J."/>
            <person name="Kohler A."/>
            <person name="Krizsan K."/>
            <person name="Balestrini R."/>
            <person name="Da Silva C."/>
            <person name="Montanini B."/>
            <person name="Hainaut M."/>
            <person name="Levati E."/>
            <person name="Barry K.W."/>
            <person name="Belfiori B."/>
            <person name="Cichocki N."/>
            <person name="Clum A."/>
            <person name="Dockter R.B."/>
            <person name="Fauchery L."/>
            <person name="Guy J."/>
            <person name="Iotti M."/>
            <person name="Le Tacon F."/>
            <person name="Lindquist E.A."/>
            <person name="Lipzen A."/>
            <person name="Malagnac F."/>
            <person name="Mello A."/>
            <person name="Molinier V."/>
            <person name="Miyauchi S."/>
            <person name="Poulain J."/>
            <person name="Riccioni C."/>
            <person name="Rubini A."/>
            <person name="Sitrit Y."/>
            <person name="Splivallo R."/>
            <person name="Traeger S."/>
            <person name="Wang M."/>
            <person name="Zifcakova L."/>
            <person name="Wipf D."/>
            <person name="Zambonelli A."/>
            <person name="Paolocci F."/>
            <person name="Nowrousian M."/>
            <person name="Ottonello S."/>
            <person name="Baldrian P."/>
            <person name="Spatafora J.W."/>
            <person name="Henrissat B."/>
            <person name="Nagy L.G."/>
            <person name="Aury J.M."/>
            <person name="Wincker P."/>
            <person name="Grigoriev I.V."/>
            <person name="Bonfante P."/>
            <person name="Martin F.M."/>
        </authorList>
    </citation>
    <scope>NUCLEOTIDE SEQUENCE [LARGE SCALE GENOMIC DNA]</scope>
    <source>
        <strain evidence="2 3">CCBAS932</strain>
    </source>
</reference>
<dbReference type="EMBL" id="ML119176">
    <property type="protein sequence ID" value="RPB07730.1"/>
    <property type="molecule type" value="Genomic_DNA"/>
</dbReference>
<accession>A0A3N4KB48</accession>
<feature type="chain" id="PRO_5018146400" evidence="1">
    <location>
        <begin position="24"/>
        <end position="218"/>
    </location>
</feature>
<dbReference type="AlphaFoldDB" id="A0A3N4KB48"/>